<name>A0A232LLT9_9EURO</name>
<reference evidence="1 2" key="1">
    <citation type="journal article" date="2015" name="Environ. Microbiol.">
        <title>Metagenome sequence of Elaphomyces granulatus from sporocarp tissue reveals Ascomycota ectomycorrhizal fingerprints of genome expansion and a Proteobacteria-rich microbiome.</title>
        <authorList>
            <person name="Quandt C.A."/>
            <person name="Kohler A."/>
            <person name="Hesse C.N."/>
            <person name="Sharpton T.J."/>
            <person name="Martin F."/>
            <person name="Spatafora J.W."/>
        </authorList>
    </citation>
    <scope>NUCLEOTIDE SEQUENCE [LARGE SCALE GENOMIC DNA]</scope>
    <source>
        <strain evidence="1 2">OSC145934</strain>
    </source>
</reference>
<keyword evidence="2" id="KW-1185">Reference proteome</keyword>
<evidence type="ECO:0000313" key="2">
    <source>
        <dbReference type="Proteomes" id="UP000243515"/>
    </source>
</evidence>
<dbReference type="EMBL" id="NPHW01007595">
    <property type="protein sequence ID" value="OXV05130.1"/>
    <property type="molecule type" value="Genomic_DNA"/>
</dbReference>
<dbReference type="AlphaFoldDB" id="A0A232LLT9"/>
<protein>
    <recommendedName>
        <fullName evidence="3">DJ-1/PfpI domain-containing protein</fullName>
    </recommendedName>
</protein>
<sequence>MASTASIRPGRPVHFHMPLFPCFQLLDTAGPLDILNVCSQFSETADITLTLLAATLDPVPVKPIPPVNANYRFDVAGKYLSEKVNITFNQSLVPDLTFSEYLLALNSSSIAEKDGGKYKPIDVLIIPGGIGTRLDRLYPPQPGSKEPSRVSNIQETKEFILNVAPYIRHSIITVCTGSHVLAQTGLLDGRSATTNSGRFDLVASQRPQVKWLRNRRWVRSLPRGKVPDVGDSNSDVDNEMKVQPDLEIWTSAGITAGMDITLEFIAEYFGGMDFARSTARILEYEWTGDGGETAC</sequence>
<dbReference type="SUPFAM" id="SSF52317">
    <property type="entry name" value="Class I glutamine amidotransferase-like"/>
    <property type="match status" value="1"/>
</dbReference>
<comment type="caution">
    <text evidence="1">The sequence shown here is derived from an EMBL/GenBank/DDBJ whole genome shotgun (WGS) entry which is preliminary data.</text>
</comment>
<organism evidence="1 2">
    <name type="scientific">Elaphomyces granulatus</name>
    <dbReference type="NCBI Taxonomy" id="519963"/>
    <lineage>
        <taxon>Eukaryota</taxon>
        <taxon>Fungi</taxon>
        <taxon>Dikarya</taxon>
        <taxon>Ascomycota</taxon>
        <taxon>Pezizomycotina</taxon>
        <taxon>Eurotiomycetes</taxon>
        <taxon>Eurotiomycetidae</taxon>
        <taxon>Eurotiales</taxon>
        <taxon>Elaphomycetaceae</taxon>
        <taxon>Elaphomyces</taxon>
    </lineage>
</organism>
<accession>A0A232LLT9</accession>
<dbReference type="Gene3D" id="3.40.50.880">
    <property type="match status" value="1"/>
</dbReference>
<evidence type="ECO:0000313" key="1">
    <source>
        <dbReference type="EMBL" id="OXV05130.1"/>
    </source>
</evidence>
<evidence type="ECO:0008006" key="3">
    <source>
        <dbReference type="Google" id="ProtNLM"/>
    </source>
</evidence>
<dbReference type="PANTHER" id="PTHR43130:SF15">
    <property type="entry name" value="THIJ_PFPI FAMILY PROTEIN (AFU_ORTHOLOGUE AFUA_5G14240)"/>
    <property type="match status" value="1"/>
</dbReference>
<dbReference type="InterPro" id="IPR052158">
    <property type="entry name" value="INH-QAR"/>
</dbReference>
<proteinExistence type="predicted"/>
<gene>
    <name evidence="1" type="ORF">Egran_07102</name>
</gene>
<dbReference type="OrthoDB" id="543156at2759"/>
<dbReference type="InterPro" id="IPR029062">
    <property type="entry name" value="Class_I_gatase-like"/>
</dbReference>
<dbReference type="Proteomes" id="UP000243515">
    <property type="component" value="Unassembled WGS sequence"/>
</dbReference>
<dbReference type="PANTHER" id="PTHR43130">
    <property type="entry name" value="ARAC-FAMILY TRANSCRIPTIONAL REGULATOR"/>
    <property type="match status" value="1"/>
</dbReference>